<dbReference type="GO" id="GO:0003796">
    <property type="term" value="F:lysozyme activity"/>
    <property type="evidence" value="ECO:0007669"/>
    <property type="project" value="UniProtKB-EC"/>
</dbReference>
<gene>
    <name evidence="10" type="ORF">BECKSD772D_GA0070982_10146</name>
</gene>
<feature type="transmembrane region" description="Helical" evidence="9">
    <location>
        <begin position="227"/>
        <end position="248"/>
    </location>
</feature>
<organism evidence="10">
    <name type="scientific">Candidatus Kentrum sp. SD</name>
    <dbReference type="NCBI Taxonomy" id="2126332"/>
    <lineage>
        <taxon>Bacteria</taxon>
        <taxon>Pseudomonadati</taxon>
        <taxon>Pseudomonadota</taxon>
        <taxon>Gammaproteobacteria</taxon>
        <taxon>Candidatus Kentrum</taxon>
    </lineage>
</organism>
<reference evidence="10" key="1">
    <citation type="submission" date="2019-02" db="EMBL/GenBank/DDBJ databases">
        <authorList>
            <person name="Gruber-Vodicka R. H."/>
            <person name="Seah K. B. B."/>
        </authorList>
    </citation>
    <scope>NUCLEOTIDE SEQUENCE</scope>
    <source>
        <strain evidence="10">BECK_S127</strain>
    </source>
</reference>
<feature type="compositionally biased region" description="Polar residues" evidence="8">
    <location>
        <begin position="394"/>
        <end position="405"/>
    </location>
</feature>
<sequence>MIGTGLDTYLAELPRFDSLLRAAGIDVASDIWIEIRELLLRLDREGGLPEREDLLPLFVPLLCRHPEEQKRFEEIFDHWRIRTRARTTEPDALNHAMPRSTPARGKTEPEKGEKRSHPMQRSDPVPREPFQLRNRPRKIVIVFGVLFAVGLSWWGIARDFEKEIVESEKEQMIRISVLAASEDAGQQPAQKLPKVANTYYLQKTLRPLPPRAFRQHPQLPPLVLGKLYATGFLLPGLPFLLALIWLVWRWRRYLPYSPIFWNYILAALMPSPYQRSDPALDADFVDRLPELRRIPALARATFGVLLLAGVLGAGIWALWRGTPYWEWNLRSWSEDCLLERWIAGNAKHRFAIVGRNTSMEDWVARKSTTRQDGAESSGVAPITLGYARLDRPAEQSTAPKGTGVNSGAPGDNPSTVSNGTSAGSSAPRGNRKSTLRQALRETLLVFGFTEIRLKPKVEQRLVRGADAMAGIEHGASTRQNFGNFVFPIHEHGKSPTSSVRNPEPRHTILLGPNADRKAAENIAARLAWLAWQQPKTITEFTSNSALVPPNVILARLAPNPTPDSSVFFQDDSAMKASPEQKKIFTNPDKLAAAMEEFYGRNDRGKGKDSALKSVTAPLRKVYDKGVGLIKLFEGSKSKPYTDSAGHCTIGYGHLIKLAPCDGAEPEEFKKGITKDQQIQILRADLAIAERAVMELVDVDLTDGQYAALCSFVFSVGHKRFRNSTLRKRINAQEYEEIPSQFRLWVWGGGKKLPTLLKRREKEIELFFEGMEMSFQSMEFATP</sequence>
<dbReference type="InterPro" id="IPR051018">
    <property type="entry name" value="Bacteriophage_GH24"/>
</dbReference>
<feature type="region of interest" description="Disordered" evidence="8">
    <location>
        <begin position="87"/>
        <end position="130"/>
    </location>
</feature>
<dbReference type="GO" id="GO:0016998">
    <property type="term" value="P:cell wall macromolecule catabolic process"/>
    <property type="evidence" value="ECO:0007669"/>
    <property type="project" value="InterPro"/>
</dbReference>
<dbReference type="Pfam" id="PF00959">
    <property type="entry name" value="Phage_lysozyme"/>
    <property type="match status" value="1"/>
</dbReference>
<evidence type="ECO:0000256" key="3">
    <source>
        <dbReference type="ARBA" id="ARBA00022638"/>
    </source>
</evidence>
<dbReference type="InterPro" id="IPR023346">
    <property type="entry name" value="Lysozyme-like_dom_sf"/>
</dbReference>
<evidence type="ECO:0000256" key="6">
    <source>
        <dbReference type="ARBA" id="ARBA00023295"/>
    </source>
</evidence>
<dbReference type="Gene3D" id="1.10.530.40">
    <property type="match status" value="1"/>
</dbReference>
<accession>A0A451BJD8</accession>
<dbReference type="GO" id="GO:0009253">
    <property type="term" value="P:peptidoglycan catabolic process"/>
    <property type="evidence" value="ECO:0007669"/>
    <property type="project" value="InterPro"/>
</dbReference>
<dbReference type="InterPro" id="IPR023347">
    <property type="entry name" value="Lysozyme_dom_sf"/>
</dbReference>
<dbReference type="InterPro" id="IPR033907">
    <property type="entry name" value="Endolysin_autolysin"/>
</dbReference>
<evidence type="ECO:0000256" key="7">
    <source>
        <dbReference type="RuleBase" id="RU003788"/>
    </source>
</evidence>
<evidence type="ECO:0000256" key="1">
    <source>
        <dbReference type="ARBA" id="ARBA00000632"/>
    </source>
</evidence>
<dbReference type="CDD" id="cd00737">
    <property type="entry name" value="lyz_endolysin_autolysin"/>
    <property type="match status" value="1"/>
</dbReference>
<evidence type="ECO:0000256" key="5">
    <source>
        <dbReference type="ARBA" id="ARBA00023200"/>
    </source>
</evidence>
<comment type="catalytic activity">
    <reaction evidence="1 7">
        <text>Hydrolysis of (1-&gt;4)-beta-linkages between N-acetylmuramic acid and N-acetyl-D-glucosamine residues in a peptidoglycan and between N-acetyl-D-glucosamine residues in chitodextrins.</text>
        <dbReference type="EC" id="3.2.1.17"/>
    </reaction>
</comment>
<keyword evidence="9" id="KW-1133">Transmembrane helix</keyword>
<dbReference type="SUPFAM" id="SSF53955">
    <property type="entry name" value="Lysozyme-like"/>
    <property type="match status" value="1"/>
</dbReference>
<evidence type="ECO:0000256" key="4">
    <source>
        <dbReference type="ARBA" id="ARBA00022801"/>
    </source>
</evidence>
<dbReference type="EMBL" id="CAADHB010000014">
    <property type="protein sequence ID" value="VFK78401.1"/>
    <property type="molecule type" value="Genomic_DNA"/>
</dbReference>
<keyword evidence="9" id="KW-0472">Membrane</keyword>
<comment type="similarity">
    <text evidence="7">Belongs to the glycosyl hydrolase 24 family.</text>
</comment>
<dbReference type="HAMAP" id="MF_04110">
    <property type="entry name" value="ENDOLYSIN_T4"/>
    <property type="match status" value="1"/>
</dbReference>
<dbReference type="GO" id="GO:0042742">
    <property type="term" value="P:defense response to bacterium"/>
    <property type="evidence" value="ECO:0007669"/>
    <property type="project" value="UniProtKB-KW"/>
</dbReference>
<dbReference type="PANTHER" id="PTHR38107:SF3">
    <property type="entry name" value="LYSOZYME RRRD-RELATED"/>
    <property type="match status" value="1"/>
</dbReference>
<evidence type="ECO:0000256" key="2">
    <source>
        <dbReference type="ARBA" id="ARBA00022529"/>
    </source>
</evidence>
<proteinExistence type="inferred from homology"/>
<feature type="transmembrane region" description="Helical" evidence="9">
    <location>
        <begin position="296"/>
        <end position="319"/>
    </location>
</feature>
<dbReference type="GO" id="GO:0031640">
    <property type="term" value="P:killing of cells of another organism"/>
    <property type="evidence" value="ECO:0007669"/>
    <property type="project" value="UniProtKB-KW"/>
</dbReference>
<dbReference type="AlphaFoldDB" id="A0A451BJD8"/>
<keyword evidence="6 7" id="KW-0326">Glycosidase</keyword>
<evidence type="ECO:0000256" key="8">
    <source>
        <dbReference type="SAM" id="MobiDB-lite"/>
    </source>
</evidence>
<keyword evidence="2 7" id="KW-0929">Antimicrobial</keyword>
<evidence type="ECO:0000313" key="10">
    <source>
        <dbReference type="EMBL" id="VFK78401.1"/>
    </source>
</evidence>
<name>A0A451BJD8_9GAMM</name>
<feature type="transmembrane region" description="Helical" evidence="9">
    <location>
        <begin position="139"/>
        <end position="156"/>
    </location>
</feature>
<evidence type="ECO:0000256" key="9">
    <source>
        <dbReference type="SAM" id="Phobius"/>
    </source>
</evidence>
<feature type="compositionally biased region" description="Polar residues" evidence="8">
    <location>
        <begin position="412"/>
        <end position="424"/>
    </location>
</feature>
<keyword evidence="3 7" id="KW-0081">Bacteriolytic enzyme</keyword>
<feature type="region of interest" description="Disordered" evidence="8">
    <location>
        <begin position="393"/>
        <end position="434"/>
    </location>
</feature>
<dbReference type="EC" id="3.2.1.17" evidence="7"/>
<dbReference type="InterPro" id="IPR002196">
    <property type="entry name" value="Glyco_hydro_24"/>
</dbReference>
<keyword evidence="9" id="KW-0812">Transmembrane</keyword>
<keyword evidence="5" id="KW-1035">Host cytoplasm</keyword>
<protein>
    <recommendedName>
        <fullName evidence="7">Lysozyme</fullName>
        <ecNumber evidence="7">3.2.1.17</ecNumber>
    </recommendedName>
</protein>
<keyword evidence="4 7" id="KW-0378">Hydrolase</keyword>
<feature type="compositionally biased region" description="Basic and acidic residues" evidence="8">
    <location>
        <begin position="105"/>
        <end position="116"/>
    </location>
</feature>
<dbReference type="InterPro" id="IPR034690">
    <property type="entry name" value="Endolysin_T4_type"/>
</dbReference>
<dbReference type="PANTHER" id="PTHR38107">
    <property type="match status" value="1"/>
</dbReference>